<dbReference type="Proteomes" id="UP000017836">
    <property type="component" value="Unassembled WGS sequence"/>
</dbReference>
<protein>
    <submittedName>
        <fullName evidence="1">Uncharacterized protein</fullName>
    </submittedName>
</protein>
<gene>
    <name evidence="1" type="ORF">AMTR_s00049p00183950</name>
</gene>
<proteinExistence type="predicted"/>
<dbReference type="EMBL" id="KI392567">
    <property type="protein sequence ID" value="ERN13751.1"/>
    <property type="molecule type" value="Genomic_DNA"/>
</dbReference>
<dbReference type="HOGENOM" id="CLU_2443785_0_0_1"/>
<organism evidence="1 2">
    <name type="scientific">Amborella trichopoda</name>
    <dbReference type="NCBI Taxonomy" id="13333"/>
    <lineage>
        <taxon>Eukaryota</taxon>
        <taxon>Viridiplantae</taxon>
        <taxon>Streptophyta</taxon>
        <taxon>Embryophyta</taxon>
        <taxon>Tracheophyta</taxon>
        <taxon>Spermatophyta</taxon>
        <taxon>Magnoliopsida</taxon>
        <taxon>Amborellales</taxon>
        <taxon>Amborellaceae</taxon>
        <taxon>Amborella</taxon>
    </lineage>
</organism>
<sequence>MGDFFEELSAIVERSMQLYYSNRGLVWRTWTEEVDNHDLLASLIENPSTIALTSHKKEEIALKSNDEEEEIAGESDELSGWLTKVRVHYV</sequence>
<reference evidence="2" key="1">
    <citation type="journal article" date="2013" name="Science">
        <title>The Amborella genome and the evolution of flowering plants.</title>
        <authorList>
            <consortium name="Amborella Genome Project"/>
        </authorList>
    </citation>
    <scope>NUCLEOTIDE SEQUENCE [LARGE SCALE GENOMIC DNA]</scope>
</reference>
<accession>W1Q065</accession>
<dbReference type="AlphaFoldDB" id="W1Q065"/>
<keyword evidence="2" id="KW-1185">Reference proteome</keyword>
<evidence type="ECO:0000313" key="1">
    <source>
        <dbReference type="EMBL" id="ERN13751.1"/>
    </source>
</evidence>
<name>W1Q065_AMBTC</name>
<evidence type="ECO:0000313" key="2">
    <source>
        <dbReference type="Proteomes" id="UP000017836"/>
    </source>
</evidence>
<dbReference type="Gramene" id="ERN13751">
    <property type="protein sequence ID" value="ERN13751"/>
    <property type="gene ID" value="AMTR_s00049p00183950"/>
</dbReference>